<evidence type="ECO:0000313" key="1">
    <source>
        <dbReference type="EMBL" id="ARU19619.1"/>
    </source>
</evidence>
<name>A0A1Y0F8D0_9LACO</name>
<proteinExistence type="predicted"/>
<dbReference type="RefSeq" id="WP_087448808.1">
    <property type="nucleotide sequence ID" value="NZ_CP020858.1"/>
</dbReference>
<dbReference type="EMBL" id="CP020858">
    <property type="protein sequence ID" value="ARU19619.1"/>
    <property type="molecule type" value="Genomic_DNA"/>
</dbReference>
<evidence type="ECO:0000313" key="2">
    <source>
        <dbReference type="Proteomes" id="UP000195378"/>
    </source>
</evidence>
<reference evidence="1 2" key="1">
    <citation type="submission" date="2017-04" db="EMBL/GenBank/DDBJ databases">
        <title>Complete genome sequence of Lactobacillus salivarius ZLS006, a probiotic strain isolated from healthy piglet.</title>
        <authorList>
            <person name="Zhang D."/>
        </authorList>
    </citation>
    <scope>NUCLEOTIDE SEQUENCE [LARGE SCALE GENOMIC DNA]</scope>
    <source>
        <strain evidence="1 2">ZLS006</strain>
    </source>
</reference>
<sequence>MDCELTYWDGTVEEVSADFITEKVTISQLTLYDLCSKKGKELAPFIKIKNDLGDTSIIPIENINKIKILD</sequence>
<accession>A0A1Y0F8D0</accession>
<dbReference type="AlphaFoldDB" id="A0A1Y0F8D0"/>
<gene>
    <name evidence="1" type="ORF">B7R82_06290</name>
</gene>
<organism evidence="1 2">
    <name type="scientific">Ligilactobacillus salivarius</name>
    <dbReference type="NCBI Taxonomy" id="1624"/>
    <lineage>
        <taxon>Bacteria</taxon>
        <taxon>Bacillati</taxon>
        <taxon>Bacillota</taxon>
        <taxon>Bacilli</taxon>
        <taxon>Lactobacillales</taxon>
        <taxon>Lactobacillaceae</taxon>
        <taxon>Ligilactobacillus</taxon>
    </lineage>
</organism>
<dbReference type="Proteomes" id="UP000195378">
    <property type="component" value="Chromosome"/>
</dbReference>
<protein>
    <submittedName>
        <fullName evidence="1">Uncharacterized protein</fullName>
    </submittedName>
</protein>